<comment type="subcellular location">
    <subcellularLocation>
        <location evidence="1">Endomembrane system</location>
        <topology evidence="1">Multi-pass membrane protein</topology>
    </subcellularLocation>
</comment>
<name>A0A1Y1V7K7_9FUNG</name>
<dbReference type="AlphaFoldDB" id="A0A1Y1V7K7"/>
<feature type="transmembrane region" description="Helical" evidence="7">
    <location>
        <begin position="170"/>
        <end position="193"/>
    </location>
</feature>
<keyword evidence="5 7" id="KW-1133">Transmembrane helix</keyword>
<dbReference type="InterPro" id="IPR013657">
    <property type="entry name" value="SCL35B1-4/HUT1"/>
</dbReference>
<feature type="transmembrane region" description="Helical" evidence="7">
    <location>
        <begin position="78"/>
        <end position="99"/>
    </location>
</feature>
<keyword evidence="4 7" id="KW-0812">Transmembrane</keyword>
<evidence type="ECO:0000313" key="8">
    <source>
        <dbReference type="EMBL" id="ORX47883.1"/>
    </source>
</evidence>
<dbReference type="GO" id="GO:0005789">
    <property type="term" value="C:endoplasmic reticulum membrane"/>
    <property type="evidence" value="ECO:0007669"/>
    <property type="project" value="TreeGrafter"/>
</dbReference>
<feature type="transmembrane region" description="Helical" evidence="7">
    <location>
        <begin position="315"/>
        <end position="332"/>
    </location>
</feature>
<evidence type="ECO:0000256" key="4">
    <source>
        <dbReference type="ARBA" id="ARBA00022692"/>
    </source>
</evidence>
<dbReference type="GO" id="GO:0005464">
    <property type="term" value="F:UDP-xylose transmembrane transporter activity"/>
    <property type="evidence" value="ECO:0007669"/>
    <property type="project" value="TreeGrafter"/>
</dbReference>
<reference evidence="8 9" key="1">
    <citation type="submission" date="2016-08" db="EMBL/GenBank/DDBJ databases">
        <title>Genomes of anaerobic fungi encode conserved fungal cellulosomes for biomass hydrolysis.</title>
        <authorList>
            <consortium name="DOE Joint Genome Institute"/>
            <person name="Haitjema C.H."/>
            <person name="Gilmore S.P."/>
            <person name="Henske J.K."/>
            <person name="Solomon K.V."/>
            <person name="De Groot R."/>
            <person name="Kuo A."/>
            <person name="Mondo S.J."/>
            <person name="Salamov A.A."/>
            <person name="Labutti K."/>
            <person name="Zhao Z."/>
            <person name="Chiniquy J."/>
            <person name="Barry K."/>
            <person name="Brewer H.M."/>
            <person name="Purvine S.O."/>
            <person name="Wright A.T."/>
            <person name="Boxma B."/>
            <person name="Van Alen T."/>
            <person name="Hackstein J.H."/>
            <person name="Baker S.E."/>
            <person name="Grigoriev I.V."/>
            <person name="O'Malley M.A."/>
        </authorList>
    </citation>
    <scope>NUCLEOTIDE SEQUENCE [LARGE SCALE GENOMIC DNA]</scope>
    <source>
        <strain evidence="9">finn</strain>
    </source>
</reference>
<sequence length="352" mass="40747">MAVYNDLIIGLYLVFGGCCFNVITLESILKIQKSCGRLITLIQFIFIACEGLIHNIRFHNPIKEKTFPISLKQRKAPLYKWFLMVALFFISSVLNNLVFEFHISIPIHIIFRSSSIIMNMIMSWLILKKRYSLQQILAICIVTVGLIITTLSSAKDKGKAETQEKDFKKWIMGIIILVISSFTGSLMGIYQEYMFKKYPGTWKECLFYNHLLSVPIFMLFLPQLKEQWYLFQTSPKNRIGYYLPIPLLPSYISNIKIQGVWLLVIANIITQYICVSGVQKLSSICSSVTLNLILNVRKFISLLISVIFFKNPFSKMSWFGSIFVFAGVIWYVKASDMLKKKEKTKEIKKKRN</sequence>
<proteinExistence type="predicted"/>
<evidence type="ECO:0000256" key="2">
    <source>
        <dbReference type="ARBA" id="ARBA00022448"/>
    </source>
</evidence>
<keyword evidence="6 7" id="KW-0472">Membrane</keyword>
<evidence type="ECO:0008006" key="10">
    <source>
        <dbReference type="Google" id="ProtNLM"/>
    </source>
</evidence>
<comment type="caution">
    <text evidence="8">The sequence shown here is derived from an EMBL/GenBank/DDBJ whole genome shotgun (WGS) entry which is preliminary data.</text>
</comment>
<evidence type="ECO:0000256" key="7">
    <source>
        <dbReference type="SAM" id="Phobius"/>
    </source>
</evidence>
<feature type="transmembrane region" description="Helical" evidence="7">
    <location>
        <begin position="205"/>
        <end position="224"/>
    </location>
</feature>
<dbReference type="OrthoDB" id="999962at2759"/>
<keyword evidence="2" id="KW-0813">Transport</keyword>
<evidence type="ECO:0000256" key="3">
    <source>
        <dbReference type="ARBA" id="ARBA00022597"/>
    </source>
</evidence>
<dbReference type="EMBL" id="MCFH01000029">
    <property type="protein sequence ID" value="ORX47883.1"/>
    <property type="molecule type" value="Genomic_DNA"/>
</dbReference>
<evidence type="ECO:0000256" key="1">
    <source>
        <dbReference type="ARBA" id="ARBA00004127"/>
    </source>
</evidence>
<dbReference type="PANTHER" id="PTHR10778:SF4">
    <property type="entry name" value="NUCLEOTIDE SUGAR TRANSPORTER SLC35B4"/>
    <property type="match status" value="1"/>
</dbReference>
<reference evidence="8 9" key="2">
    <citation type="submission" date="2016-08" db="EMBL/GenBank/DDBJ databases">
        <title>Pervasive Adenine N6-methylation of Active Genes in Fungi.</title>
        <authorList>
            <consortium name="DOE Joint Genome Institute"/>
            <person name="Mondo S.J."/>
            <person name="Dannebaum R.O."/>
            <person name="Kuo R.C."/>
            <person name="Labutti K."/>
            <person name="Haridas S."/>
            <person name="Kuo A."/>
            <person name="Salamov A."/>
            <person name="Ahrendt S.R."/>
            <person name="Lipzen A."/>
            <person name="Sullivan W."/>
            <person name="Andreopoulos W.B."/>
            <person name="Clum A."/>
            <person name="Lindquist E."/>
            <person name="Daum C."/>
            <person name="Ramamoorthy G.K."/>
            <person name="Gryganskyi A."/>
            <person name="Culley D."/>
            <person name="Magnuson J.K."/>
            <person name="James T.Y."/>
            <person name="O'Malley M.A."/>
            <person name="Stajich J.E."/>
            <person name="Spatafora J.W."/>
            <person name="Visel A."/>
            <person name="Grigoriev I.V."/>
        </authorList>
    </citation>
    <scope>NUCLEOTIDE SEQUENCE [LARGE SCALE GENOMIC DNA]</scope>
    <source>
        <strain evidence="9">finn</strain>
    </source>
</reference>
<feature type="transmembrane region" description="Helical" evidence="7">
    <location>
        <begin position="259"/>
        <end position="278"/>
    </location>
</feature>
<dbReference type="InterPro" id="IPR037185">
    <property type="entry name" value="EmrE-like"/>
</dbReference>
<dbReference type="PANTHER" id="PTHR10778">
    <property type="entry name" value="SOLUTE CARRIER FAMILY 35 MEMBER B"/>
    <property type="match status" value="1"/>
</dbReference>
<evidence type="ECO:0000256" key="5">
    <source>
        <dbReference type="ARBA" id="ARBA00022989"/>
    </source>
</evidence>
<gene>
    <name evidence="8" type="ORF">BCR36DRAFT_330063</name>
</gene>
<feature type="transmembrane region" description="Helical" evidence="7">
    <location>
        <begin position="7"/>
        <end position="25"/>
    </location>
</feature>
<feature type="transmembrane region" description="Helical" evidence="7">
    <location>
        <begin position="37"/>
        <end position="57"/>
    </location>
</feature>
<dbReference type="Pfam" id="PF08449">
    <property type="entry name" value="UAA"/>
    <property type="match status" value="1"/>
</dbReference>
<keyword evidence="9" id="KW-1185">Reference proteome</keyword>
<dbReference type="SUPFAM" id="SSF103481">
    <property type="entry name" value="Multidrug resistance efflux transporter EmrE"/>
    <property type="match status" value="2"/>
</dbReference>
<dbReference type="NCBIfam" id="TIGR00803">
    <property type="entry name" value="nst"/>
    <property type="match status" value="1"/>
</dbReference>
<evidence type="ECO:0000313" key="9">
    <source>
        <dbReference type="Proteomes" id="UP000193719"/>
    </source>
</evidence>
<dbReference type="GO" id="GO:0005462">
    <property type="term" value="F:UDP-N-acetylglucosamine transmembrane transporter activity"/>
    <property type="evidence" value="ECO:0007669"/>
    <property type="project" value="TreeGrafter"/>
</dbReference>
<feature type="transmembrane region" description="Helical" evidence="7">
    <location>
        <begin position="136"/>
        <end position="154"/>
    </location>
</feature>
<protein>
    <recommendedName>
        <fullName evidence="10">UAA transporter</fullName>
    </recommendedName>
</protein>
<dbReference type="GO" id="GO:0000139">
    <property type="term" value="C:Golgi membrane"/>
    <property type="evidence" value="ECO:0007669"/>
    <property type="project" value="TreeGrafter"/>
</dbReference>
<feature type="transmembrane region" description="Helical" evidence="7">
    <location>
        <begin position="105"/>
        <end position="127"/>
    </location>
</feature>
<keyword evidence="3" id="KW-0762">Sugar transport</keyword>
<accession>A0A1Y1V7K7</accession>
<dbReference type="Proteomes" id="UP000193719">
    <property type="component" value="Unassembled WGS sequence"/>
</dbReference>
<organism evidence="8 9">
    <name type="scientific">Piromyces finnis</name>
    <dbReference type="NCBI Taxonomy" id="1754191"/>
    <lineage>
        <taxon>Eukaryota</taxon>
        <taxon>Fungi</taxon>
        <taxon>Fungi incertae sedis</taxon>
        <taxon>Chytridiomycota</taxon>
        <taxon>Chytridiomycota incertae sedis</taxon>
        <taxon>Neocallimastigomycetes</taxon>
        <taxon>Neocallimastigales</taxon>
        <taxon>Neocallimastigaceae</taxon>
        <taxon>Piromyces</taxon>
    </lineage>
</organism>
<feature type="transmembrane region" description="Helical" evidence="7">
    <location>
        <begin position="290"/>
        <end position="309"/>
    </location>
</feature>
<dbReference type="Gene3D" id="1.10.3730.20">
    <property type="match status" value="1"/>
</dbReference>
<evidence type="ECO:0000256" key="6">
    <source>
        <dbReference type="ARBA" id="ARBA00023136"/>
    </source>
</evidence>